<evidence type="ECO:0000256" key="3">
    <source>
        <dbReference type="ARBA" id="ARBA00021702"/>
    </source>
</evidence>
<dbReference type="GO" id="GO:0032324">
    <property type="term" value="P:molybdopterin cofactor biosynthetic process"/>
    <property type="evidence" value="ECO:0007669"/>
    <property type="project" value="UniProtKB-ARBA"/>
</dbReference>
<dbReference type="InterPro" id="IPR050152">
    <property type="entry name" value="ChlB/BchB/BchZ"/>
</dbReference>
<evidence type="ECO:0000256" key="7">
    <source>
        <dbReference type="ARBA" id="ARBA00023004"/>
    </source>
</evidence>
<dbReference type="PANTHER" id="PTHR33712">
    <property type="entry name" value="LIGHT-INDEPENDENT PROTOCHLOROPHYLLIDE REDUCTASE SUBUNIT B"/>
    <property type="match status" value="1"/>
</dbReference>
<dbReference type="InterPro" id="IPR000385">
    <property type="entry name" value="MoaA_NifB_PqqE_Fe-S-bd_CS"/>
</dbReference>
<dbReference type="InterPro" id="IPR013785">
    <property type="entry name" value="Aldolase_TIM"/>
</dbReference>
<evidence type="ECO:0000313" key="14">
    <source>
        <dbReference type="EMBL" id="SHM39841.1"/>
    </source>
</evidence>
<dbReference type="SFLD" id="SFLDF00281">
    <property type="entry name" value="FeMo_cofactor_biosynthesis_pro"/>
    <property type="match status" value="1"/>
</dbReference>
<evidence type="ECO:0000259" key="13">
    <source>
        <dbReference type="PROSITE" id="PS51918"/>
    </source>
</evidence>
<evidence type="ECO:0000256" key="1">
    <source>
        <dbReference type="ARBA" id="ARBA00001966"/>
    </source>
</evidence>
<dbReference type="InterPro" id="IPR006638">
    <property type="entry name" value="Elp3/MiaA/NifB-like_rSAM"/>
</dbReference>
<gene>
    <name evidence="14" type="ORF">SAMN02746066_01849</name>
</gene>
<accession>A0A1M7IGG6</accession>
<dbReference type="SUPFAM" id="SSF102114">
    <property type="entry name" value="Radical SAM enzymes"/>
    <property type="match status" value="1"/>
</dbReference>
<comment type="function">
    <text evidence="2">Involved in the biosynthesis of the iron-molybdenum cofactor (FeMo-co or M-cluster) found in the dinitrogenase enzyme of the nitrogenase complex in nitrogen-fixing microorganisms. NifB catalyzes the crucial step of radical SAM-dependent carbide insertion that occurs concomitant with the insertion of a 9th sulfur and the rearrangement/coupling of two [4Fe-4S] clusters into a [8Fe-9S-C] cluster, the precursor to the M-cluster.</text>
</comment>
<evidence type="ECO:0000256" key="11">
    <source>
        <dbReference type="ARBA" id="ARBA00032102"/>
    </source>
</evidence>
<keyword evidence="4" id="KW-0004">4Fe-4S</keyword>
<evidence type="ECO:0000256" key="10">
    <source>
        <dbReference type="ARBA" id="ARBA00030926"/>
    </source>
</evidence>
<dbReference type="EMBL" id="FRCP01000009">
    <property type="protein sequence ID" value="SHM39841.1"/>
    <property type="molecule type" value="Genomic_DNA"/>
</dbReference>
<dbReference type="PROSITE" id="PS51918">
    <property type="entry name" value="RADICAL_SAM"/>
    <property type="match status" value="1"/>
</dbReference>
<dbReference type="SUPFAM" id="SSF53146">
    <property type="entry name" value="Nitrogenase accessory factor-like"/>
    <property type="match status" value="1"/>
</dbReference>
<proteinExistence type="inferred from homology"/>
<evidence type="ECO:0000313" key="15">
    <source>
        <dbReference type="Proteomes" id="UP000184038"/>
    </source>
</evidence>
<dbReference type="SUPFAM" id="SSF53807">
    <property type="entry name" value="Helical backbone' metal receptor"/>
    <property type="match status" value="1"/>
</dbReference>
<organism evidence="14 15">
    <name type="scientific">Anaerosporobacter mobilis DSM 15930</name>
    <dbReference type="NCBI Taxonomy" id="1120996"/>
    <lineage>
        <taxon>Bacteria</taxon>
        <taxon>Bacillati</taxon>
        <taxon>Bacillota</taxon>
        <taxon>Clostridia</taxon>
        <taxon>Lachnospirales</taxon>
        <taxon>Lachnospiraceae</taxon>
        <taxon>Anaerosporobacter</taxon>
    </lineage>
</organism>
<dbReference type="Gene3D" id="1.20.89.10">
    <property type="entry name" value="Nitrogenase Molybdenum-iron Protein, subunit B, domain 4"/>
    <property type="match status" value="1"/>
</dbReference>
<reference evidence="14 15" key="1">
    <citation type="submission" date="2016-11" db="EMBL/GenBank/DDBJ databases">
        <authorList>
            <person name="Jaros S."/>
            <person name="Januszkiewicz K."/>
            <person name="Wedrychowicz H."/>
        </authorList>
    </citation>
    <scope>NUCLEOTIDE SEQUENCE [LARGE SCALE GENOMIC DNA]</scope>
    <source>
        <strain evidence="14 15">DSM 15930</strain>
    </source>
</reference>
<dbReference type="OrthoDB" id="9800746at2"/>
<dbReference type="PROSITE" id="PS01305">
    <property type="entry name" value="MOAA_NIFB_PQQE"/>
    <property type="match status" value="1"/>
</dbReference>
<dbReference type="InterPro" id="IPR005980">
    <property type="entry name" value="Nase_CF_NifB"/>
</dbReference>
<dbReference type="Pfam" id="PF00148">
    <property type="entry name" value="Oxidored_nitro"/>
    <property type="match status" value="1"/>
</dbReference>
<dbReference type="InterPro" id="IPR000510">
    <property type="entry name" value="Nase/OxRdtase_comp1"/>
</dbReference>
<evidence type="ECO:0000256" key="5">
    <source>
        <dbReference type="ARBA" id="ARBA00022691"/>
    </source>
</evidence>
<comment type="cofactor">
    <cofactor evidence="1">
        <name>[4Fe-4S] cluster</name>
        <dbReference type="ChEBI" id="CHEBI:49883"/>
    </cofactor>
</comment>
<dbReference type="Pfam" id="PF04055">
    <property type="entry name" value="Radical_SAM"/>
    <property type="match status" value="1"/>
</dbReference>
<dbReference type="Gene3D" id="3.40.50.1980">
    <property type="entry name" value="Nitrogenase molybdenum iron protein domain"/>
    <property type="match status" value="3"/>
</dbReference>
<dbReference type="CDD" id="cd00852">
    <property type="entry name" value="NifB"/>
    <property type="match status" value="1"/>
</dbReference>
<feature type="domain" description="Radical SAM core" evidence="13">
    <location>
        <begin position="526"/>
        <end position="768"/>
    </location>
</feature>
<dbReference type="NCBIfam" id="TIGR01290">
    <property type="entry name" value="nifB"/>
    <property type="match status" value="1"/>
</dbReference>
<name>A0A1M7IGG6_9FIRM</name>
<dbReference type="GO" id="GO:0016163">
    <property type="term" value="F:nitrogenase activity"/>
    <property type="evidence" value="ECO:0007669"/>
    <property type="project" value="InterPro"/>
</dbReference>
<keyword evidence="5" id="KW-0949">S-adenosyl-L-methionine</keyword>
<dbReference type="InterPro" id="IPR036105">
    <property type="entry name" value="DiNase_FeMo-co_biosyn_sf"/>
</dbReference>
<dbReference type="SFLD" id="SFLDS00029">
    <property type="entry name" value="Radical_SAM"/>
    <property type="match status" value="1"/>
</dbReference>
<dbReference type="InterPro" id="IPR003731">
    <property type="entry name" value="Di-Nase_FeMo-co_biosynth"/>
</dbReference>
<dbReference type="InterPro" id="IPR058240">
    <property type="entry name" value="rSAM_sf"/>
</dbReference>
<dbReference type="Pfam" id="PF02579">
    <property type="entry name" value="Nitro_FeMo-Co"/>
    <property type="match status" value="1"/>
</dbReference>
<evidence type="ECO:0000256" key="8">
    <source>
        <dbReference type="ARBA" id="ARBA00023014"/>
    </source>
</evidence>
<dbReference type="AlphaFoldDB" id="A0A1M7IGG6"/>
<dbReference type="SFLD" id="SFLDG01068">
    <property type="entry name" value="FeMo_cofactor_biosynthesis_pro"/>
    <property type="match status" value="1"/>
</dbReference>
<evidence type="ECO:0000256" key="6">
    <source>
        <dbReference type="ARBA" id="ARBA00022723"/>
    </source>
</evidence>
<keyword evidence="9 12" id="KW-0535">Nitrogen fixation</keyword>
<keyword evidence="15" id="KW-1185">Reference proteome</keyword>
<dbReference type="Gene3D" id="3.30.420.130">
    <property type="entry name" value="Dinitrogenase iron-molybdenum cofactor biosynthesis domain"/>
    <property type="match status" value="1"/>
</dbReference>
<sequence>MKTRVQPLVNLTVNPCKMCMPMGAMTAFYGIKNCVSILHGSQGCSTYIRRHMATHYNEPIDIASSSLTEHGTVYGGEENLKKGLTNLIDLYHPQVVGVATTCLAETIGEDINRIIQTYYEENPDKKEVTIIPVHSAGYGGTQFEGYFAALTSIVSEVEMDTKSHNKINIISSYMSPADMRTLKDICEAFELEIILLPDLSENLDGVFKEKYSRLPESGTDIGDIKQMAGARATIEISNMDFEASPGKVLKEKYGVPYTRVNVPVGLRDNDALLQLLCKIGGKEIPQVLKQQRGRYLDAMIDSHKYNAEGRAVVFGEPDFIISMIRICEENGVMPMITATGSVFPHLADYVKNSIDDIAERYFIEDYMIADDVDFKDIETAAKHYGCNLMIGNSDGRRIEEQLQIALVRRSFPVHDRVGGQRLKTIGYEGSLTLLDEISNVILSRKETTFREVIYKAYYHQEEKLETMQMDNSSYKADNASCNIDNTNITEITEPNQEIEIPMTIEDIRRQEILAKTATHPCYNCAGHKYATMHLPVAPRCNVQCNYCVRKFDCPNESRPGVTTKVLTPEEAFEKYKVVKEKVPNLTVVGIAGPGDALANFDETKKTMELIKEYDPDVTFCLSTNGLLLPTYASEIISLGVSHITVTINAVDPKIAGKIYKHINFMGTKYEGESAGAILLSNQLSGLRILVAHGVVCKVNIVSLKGINDTHIPKIVETMKEIGCYITNIMPMIPVEGSVFENMPSLTNKEIEKLRKDCGLIMKQMTHCRQCRADAIGTLDNDLSLEFRGYQPQATETTDAMYRFAVASRNGMHIDQHFGHVKEWYIYEYKNDSVSYIEKRKVDQYCEGSDVCDDKEDKITAIIETIADCNAVIAMRIGESPRKQLEKKDIAVVVTYDRIEEAVLKAVHSLIVDESKEISHSNLNVNE</sequence>
<evidence type="ECO:0000256" key="2">
    <source>
        <dbReference type="ARBA" id="ARBA00003522"/>
    </source>
</evidence>
<comment type="similarity">
    <text evidence="12">Belongs to the NifD/NifK/NifE/NifN family.</text>
</comment>
<keyword evidence="7" id="KW-0408">Iron</keyword>
<dbReference type="CDD" id="cd01335">
    <property type="entry name" value="Radical_SAM"/>
    <property type="match status" value="1"/>
</dbReference>
<protein>
    <recommendedName>
        <fullName evidence="3">FeMo cofactor biosynthesis protein NifB</fullName>
    </recommendedName>
    <alternativeName>
        <fullName evidence="11">Nitrogenase cofactor maturase NifB</fullName>
    </alternativeName>
    <alternativeName>
        <fullName evidence="10">Radical SAM assemblase NifB</fullName>
    </alternativeName>
</protein>
<dbReference type="InterPro" id="IPR000318">
    <property type="entry name" value="Nase_comp1_CS"/>
</dbReference>
<evidence type="ECO:0000256" key="9">
    <source>
        <dbReference type="ARBA" id="ARBA00023231"/>
    </source>
</evidence>
<dbReference type="PANTHER" id="PTHR33712:SF7">
    <property type="entry name" value="LIGHT-INDEPENDENT PROTOCHLOROPHYLLIDE REDUCTASE SUBUNIT B"/>
    <property type="match status" value="1"/>
</dbReference>
<dbReference type="SFLD" id="SFLDG01067">
    <property type="entry name" value="SPASM/twitch_domain_containing"/>
    <property type="match status" value="1"/>
</dbReference>
<dbReference type="SMART" id="SM00729">
    <property type="entry name" value="Elp3"/>
    <property type="match status" value="1"/>
</dbReference>
<dbReference type="GO" id="GO:0046872">
    <property type="term" value="F:metal ion binding"/>
    <property type="evidence" value="ECO:0007669"/>
    <property type="project" value="UniProtKB-KW"/>
</dbReference>
<keyword evidence="8" id="KW-0411">Iron-sulfur</keyword>
<dbReference type="InterPro" id="IPR034165">
    <property type="entry name" value="NifB_C"/>
</dbReference>
<dbReference type="Gene3D" id="3.20.20.70">
    <property type="entry name" value="Aldolase class I"/>
    <property type="match status" value="1"/>
</dbReference>
<dbReference type="STRING" id="1120996.SAMN02746066_01849"/>
<dbReference type="RefSeq" id="WP_073286429.1">
    <property type="nucleotide sequence ID" value="NZ_FRCP01000009.1"/>
</dbReference>
<keyword evidence="6" id="KW-0479">Metal-binding</keyword>
<evidence type="ECO:0000256" key="12">
    <source>
        <dbReference type="RuleBase" id="RU004021"/>
    </source>
</evidence>
<dbReference type="InterPro" id="IPR007197">
    <property type="entry name" value="rSAM"/>
</dbReference>
<dbReference type="Proteomes" id="UP000184038">
    <property type="component" value="Unassembled WGS sequence"/>
</dbReference>
<dbReference type="PROSITE" id="PS00699">
    <property type="entry name" value="NITROGENASE_1_1"/>
    <property type="match status" value="1"/>
</dbReference>
<evidence type="ECO:0000256" key="4">
    <source>
        <dbReference type="ARBA" id="ARBA00022485"/>
    </source>
</evidence>
<dbReference type="UniPathway" id="UPA00782"/>
<dbReference type="GO" id="GO:0051539">
    <property type="term" value="F:4 iron, 4 sulfur cluster binding"/>
    <property type="evidence" value="ECO:0007669"/>
    <property type="project" value="UniProtKB-KW"/>
</dbReference>